<evidence type="ECO:0000256" key="1">
    <source>
        <dbReference type="ARBA" id="ARBA00005711"/>
    </source>
</evidence>
<gene>
    <name evidence="5" type="ORF">VFH_I367960</name>
</gene>
<feature type="coiled-coil region" evidence="2">
    <location>
        <begin position="321"/>
        <end position="365"/>
    </location>
</feature>
<feature type="domain" description="Remorin C-terminal" evidence="4">
    <location>
        <begin position="303"/>
        <end position="380"/>
    </location>
</feature>
<protein>
    <recommendedName>
        <fullName evidence="4">Remorin C-terminal domain-containing protein</fullName>
    </recommendedName>
</protein>
<evidence type="ECO:0000256" key="2">
    <source>
        <dbReference type="SAM" id="Coils"/>
    </source>
</evidence>
<feature type="region of interest" description="Disordered" evidence="3">
    <location>
        <begin position="1"/>
        <end position="48"/>
    </location>
</feature>
<dbReference type="Proteomes" id="UP001157006">
    <property type="component" value="Chromosome 1L"/>
</dbReference>
<dbReference type="PANTHER" id="PTHR31471">
    <property type="entry name" value="OS02G0116800 PROTEIN"/>
    <property type="match status" value="1"/>
</dbReference>
<dbReference type="AlphaFoldDB" id="A0AAV0YX47"/>
<evidence type="ECO:0000313" key="5">
    <source>
        <dbReference type="EMBL" id="CAI8588870.1"/>
    </source>
</evidence>
<sequence length="401" mass="44159">MKKNSGTSQKLGSFLSPREKNIENQKSWNSERVLLQPTTSSSSSSNRKQGFVAGFSPFNSGRAVPSKWDDAERWICSPVSVSGSGSGSGYVQHQRGTKSKSGPILPQGTAYYSNYSPAVPLRNGLVVKNLMMNSPFTTGVLAPDVVSVHHYYGHDNLYAPRYDVEDSDSVVNENGVDFTSGINAPSWSELLSDPSSPNSHDEKCDRSKNEGTVMSPMSKIDRGTQMSSPETENDDHSSPKSSSPILAMDQKSCHSEKLEIRDVQVDFQANVDKGSKSYASKLKKSGIEGKVSGLDIAESSLDTSISKFERDEAKIAAWESLQKAKAEAAIQKLEMKLEKKKSSSMDKILNKLRRAQMKAEKMRSLTPDQQEQHVSKTWKIFSSAKYGKIWFPNSCFTSQAL</sequence>
<evidence type="ECO:0000313" key="6">
    <source>
        <dbReference type="Proteomes" id="UP001157006"/>
    </source>
</evidence>
<accession>A0AAV0YX47</accession>
<comment type="similarity">
    <text evidence="1">Belongs to the remorin family.</text>
</comment>
<feature type="compositionally biased region" description="Polar residues" evidence="3">
    <location>
        <begin position="1"/>
        <end position="11"/>
    </location>
</feature>
<dbReference type="Pfam" id="PF03763">
    <property type="entry name" value="Remorin_C"/>
    <property type="match status" value="1"/>
</dbReference>
<name>A0AAV0YX47_VICFA</name>
<feature type="region of interest" description="Disordered" evidence="3">
    <location>
        <begin position="182"/>
        <end position="245"/>
    </location>
</feature>
<dbReference type="PANTHER" id="PTHR31471:SF100">
    <property type="entry name" value="CARBOXY-TERMINAL REGION REMORIN"/>
    <property type="match status" value="1"/>
</dbReference>
<evidence type="ECO:0000256" key="3">
    <source>
        <dbReference type="SAM" id="MobiDB-lite"/>
    </source>
</evidence>
<dbReference type="InterPro" id="IPR005516">
    <property type="entry name" value="Remorin_C"/>
</dbReference>
<keyword evidence="2" id="KW-0175">Coiled coil</keyword>
<organism evidence="5 6">
    <name type="scientific">Vicia faba</name>
    <name type="common">Broad bean</name>
    <name type="synonym">Faba vulgaris</name>
    <dbReference type="NCBI Taxonomy" id="3906"/>
    <lineage>
        <taxon>Eukaryota</taxon>
        <taxon>Viridiplantae</taxon>
        <taxon>Streptophyta</taxon>
        <taxon>Embryophyta</taxon>
        <taxon>Tracheophyta</taxon>
        <taxon>Spermatophyta</taxon>
        <taxon>Magnoliopsida</taxon>
        <taxon>eudicotyledons</taxon>
        <taxon>Gunneridae</taxon>
        <taxon>Pentapetalae</taxon>
        <taxon>rosids</taxon>
        <taxon>fabids</taxon>
        <taxon>Fabales</taxon>
        <taxon>Fabaceae</taxon>
        <taxon>Papilionoideae</taxon>
        <taxon>50 kb inversion clade</taxon>
        <taxon>NPAAA clade</taxon>
        <taxon>Hologalegina</taxon>
        <taxon>IRL clade</taxon>
        <taxon>Fabeae</taxon>
        <taxon>Vicia</taxon>
    </lineage>
</organism>
<evidence type="ECO:0000259" key="4">
    <source>
        <dbReference type="Pfam" id="PF03763"/>
    </source>
</evidence>
<proteinExistence type="inferred from homology"/>
<dbReference type="EMBL" id="OX451736">
    <property type="protein sequence ID" value="CAI8588870.1"/>
    <property type="molecule type" value="Genomic_DNA"/>
</dbReference>
<reference evidence="5 6" key="1">
    <citation type="submission" date="2023-01" db="EMBL/GenBank/DDBJ databases">
        <authorList>
            <person name="Kreplak J."/>
        </authorList>
    </citation>
    <scope>NUCLEOTIDE SEQUENCE [LARGE SCALE GENOMIC DNA]</scope>
</reference>
<feature type="compositionally biased region" description="Basic and acidic residues" evidence="3">
    <location>
        <begin position="199"/>
        <end position="209"/>
    </location>
</feature>
<keyword evidence="6" id="KW-1185">Reference proteome</keyword>